<dbReference type="InterPro" id="IPR015915">
    <property type="entry name" value="Kelch-typ_b-propeller"/>
</dbReference>
<name>A0A137NQ84_CONC2</name>
<evidence type="ECO:0000313" key="2">
    <source>
        <dbReference type="EMBL" id="KXN64907.1"/>
    </source>
</evidence>
<protein>
    <recommendedName>
        <fullName evidence="4">Galactose oxidase</fullName>
    </recommendedName>
</protein>
<dbReference type="SUPFAM" id="SSF117281">
    <property type="entry name" value="Kelch motif"/>
    <property type="match status" value="1"/>
</dbReference>
<reference evidence="2 3" key="1">
    <citation type="journal article" date="2015" name="Genome Biol. Evol.">
        <title>Phylogenomic analyses indicate that early fungi evolved digesting cell walls of algal ancestors of land plants.</title>
        <authorList>
            <person name="Chang Y."/>
            <person name="Wang S."/>
            <person name="Sekimoto S."/>
            <person name="Aerts A.L."/>
            <person name="Choi C."/>
            <person name="Clum A."/>
            <person name="LaButti K.M."/>
            <person name="Lindquist E.A."/>
            <person name="Yee Ngan C."/>
            <person name="Ohm R.A."/>
            <person name="Salamov A.A."/>
            <person name="Grigoriev I.V."/>
            <person name="Spatafora J.W."/>
            <person name="Berbee M.L."/>
        </authorList>
    </citation>
    <scope>NUCLEOTIDE SEQUENCE [LARGE SCALE GENOMIC DNA]</scope>
    <source>
        <strain evidence="2 3">NRRL 28638</strain>
    </source>
</reference>
<dbReference type="Gene3D" id="2.120.10.80">
    <property type="entry name" value="Kelch-type beta propeller"/>
    <property type="match status" value="1"/>
</dbReference>
<dbReference type="OrthoDB" id="45365at2759"/>
<sequence>MIVYTLKDGPVSEIDKTIVNITDAPSGYMPQLLDLKGNLENGVSNEVWMIESYLSSTVATKKFDNSKWMAQFIDDKQLNFGSSFIKPPNFTYFPKGGYSQNFVNINNDPALYVIGGFTFLKDINLRVLTSCVFKYEFNSKKWIDLSEESKSILPPIAIHRAVHVDNALYIFNGVIANTSDTNYPQTSAKLLTNKINTINKTYKYDLLTRKWTAISIKTNLDPAVYEEGNMFGASYDYYDGSIISYGSVFSNNEIDNGPRLGTLDLTSYEWRWDQIKTESGLDNTLNINFHQTLVLQDQLVLFLGYSTQKSNYGPYVINLKDLMLKSNLDYSGKSNDSYDTPVYIKVIIGLGAAIGCILLIVVIIFYIRYRKRKTSAINNKQEIKALWAVPEDEKQKYITEGGIVNVNQVDSNQTDDIFTLENSDNNDPEIRKSFMPDESNTLTLVRQKLQLTDLSSSNSNTKSST</sequence>
<dbReference type="AlphaFoldDB" id="A0A137NQ84"/>
<proteinExistence type="predicted"/>
<keyword evidence="1" id="KW-0472">Membrane</keyword>
<organism evidence="2 3">
    <name type="scientific">Conidiobolus coronatus (strain ATCC 28846 / CBS 209.66 / NRRL 28638)</name>
    <name type="common">Delacroixia coronata</name>
    <dbReference type="NCBI Taxonomy" id="796925"/>
    <lineage>
        <taxon>Eukaryota</taxon>
        <taxon>Fungi</taxon>
        <taxon>Fungi incertae sedis</taxon>
        <taxon>Zoopagomycota</taxon>
        <taxon>Entomophthoromycotina</taxon>
        <taxon>Entomophthoromycetes</taxon>
        <taxon>Entomophthorales</taxon>
        <taxon>Ancylistaceae</taxon>
        <taxon>Conidiobolus</taxon>
    </lineage>
</organism>
<feature type="transmembrane region" description="Helical" evidence="1">
    <location>
        <begin position="342"/>
        <end position="367"/>
    </location>
</feature>
<keyword evidence="1" id="KW-1133">Transmembrane helix</keyword>
<evidence type="ECO:0000313" key="3">
    <source>
        <dbReference type="Proteomes" id="UP000070444"/>
    </source>
</evidence>
<evidence type="ECO:0000256" key="1">
    <source>
        <dbReference type="SAM" id="Phobius"/>
    </source>
</evidence>
<dbReference type="EMBL" id="KQ965076">
    <property type="protein sequence ID" value="KXN64907.1"/>
    <property type="molecule type" value="Genomic_DNA"/>
</dbReference>
<keyword evidence="3" id="KW-1185">Reference proteome</keyword>
<dbReference type="Proteomes" id="UP000070444">
    <property type="component" value="Unassembled WGS sequence"/>
</dbReference>
<gene>
    <name evidence="2" type="ORF">CONCODRAFT_80899</name>
</gene>
<evidence type="ECO:0008006" key="4">
    <source>
        <dbReference type="Google" id="ProtNLM"/>
    </source>
</evidence>
<accession>A0A137NQ84</accession>
<keyword evidence="1" id="KW-0812">Transmembrane</keyword>